<dbReference type="AlphaFoldDB" id="A0A7S4M458"/>
<dbReference type="EMBL" id="HBKO01009435">
    <property type="protein sequence ID" value="CAE2200258.1"/>
    <property type="molecule type" value="Transcribed_RNA"/>
</dbReference>
<feature type="compositionally biased region" description="Basic and acidic residues" evidence="1">
    <location>
        <begin position="98"/>
        <end position="114"/>
    </location>
</feature>
<reference evidence="2" key="1">
    <citation type="submission" date="2021-01" db="EMBL/GenBank/DDBJ databases">
        <authorList>
            <person name="Corre E."/>
            <person name="Pelletier E."/>
            <person name="Niang G."/>
            <person name="Scheremetjew M."/>
            <person name="Finn R."/>
            <person name="Kale V."/>
            <person name="Holt S."/>
            <person name="Cochrane G."/>
            <person name="Meng A."/>
            <person name="Brown T."/>
            <person name="Cohen L."/>
        </authorList>
    </citation>
    <scope>NUCLEOTIDE SEQUENCE</scope>
    <source>
        <strain evidence="2">UIO037</strain>
    </source>
</reference>
<gene>
    <name evidence="2" type="ORF">CPOL0286_LOCUS4333</name>
</gene>
<feature type="compositionally biased region" description="Low complexity" evidence="1">
    <location>
        <begin position="119"/>
        <end position="135"/>
    </location>
</feature>
<protein>
    <submittedName>
        <fullName evidence="2">Uncharacterized protein</fullName>
    </submittedName>
</protein>
<accession>A0A7S4M458</accession>
<organism evidence="2">
    <name type="scientific">Prymnesium polylepis</name>
    <dbReference type="NCBI Taxonomy" id="72548"/>
    <lineage>
        <taxon>Eukaryota</taxon>
        <taxon>Haptista</taxon>
        <taxon>Haptophyta</taxon>
        <taxon>Prymnesiophyceae</taxon>
        <taxon>Prymnesiales</taxon>
        <taxon>Prymnesiaceae</taxon>
        <taxon>Prymnesium</taxon>
    </lineage>
</organism>
<name>A0A7S4M458_9EUKA</name>
<sequence length="243" mass="26486">MRLVVQAQMPAEQEKVRGAFAAIGSEARRTLVQEMSLSGIENEAFERTPSLLGRPAFLVYYSPAFLRSCVRDDPQATLCILAEVYRAARLMFPRVDQKMEHRSAEDRRTGEAGDHFGPATGNTATTSSSSNDNAGSGSGVTIFIDQLKARTSVSQILGEAENGRCWVLVRKGTTEASVETMELGNVAFQPTQLSEYVLLRLWRGAFAISDPNVHGRGAGGSDRSVLTALSVRTAVRRRPTVHK</sequence>
<evidence type="ECO:0000313" key="2">
    <source>
        <dbReference type="EMBL" id="CAE2200258.1"/>
    </source>
</evidence>
<proteinExistence type="predicted"/>
<feature type="region of interest" description="Disordered" evidence="1">
    <location>
        <begin position="98"/>
        <end position="135"/>
    </location>
</feature>
<evidence type="ECO:0000256" key="1">
    <source>
        <dbReference type="SAM" id="MobiDB-lite"/>
    </source>
</evidence>